<accession>A0AAD8GNS0</accession>
<gene>
    <name evidence="1" type="ORF">POM88_054429</name>
</gene>
<dbReference type="AlphaFoldDB" id="A0AAD8GNS0"/>
<evidence type="ECO:0000313" key="1">
    <source>
        <dbReference type="EMBL" id="KAK1351343.1"/>
    </source>
</evidence>
<comment type="caution">
    <text evidence="1">The sequence shown here is derived from an EMBL/GenBank/DDBJ whole genome shotgun (WGS) entry which is preliminary data.</text>
</comment>
<evidence type="ECO:0000313" key="2">
    <source>
        <dbReference type="Proteomes" id="UP001237642"/>
    </source>
</evidence>
<sequence>MADLPIKSLKNYSQPSPRGVPIGLAMPAIQATNFEIKPALLTMIQHNQFDGLPSEDPTLHLQRIDIIDEIVHDDLPQILLKDPLEAVLMLEASEGEGHVATDSLILELDGKVDSSQSCEVTNTITSCVKPQ</sequence>
<protein>
    <submittedName>
        <fullName evidence="1">Uncharacterized protein</fullName>
    </submittedName>
</protein>
<reference evidence="1" key="1">
    <citation type="submission" date="2023-02" db="EMBL/GenBank/DDBJ databases">
        <title>Genome of toxic invasive species Heracleum sosnowskyi carries increased number of genes despite the absence of recent whole-genome duplications.</title>
        <authorList>
            <person name="Schelkunov M."/>
            <person name="Shtratnikova V."/>
            <person name="Makarenko M."/>
            <person name="Klepikova A."/>
            <person name="Omelchenko D."/>
            <person name="Novikova G."/>
            <person name="Obukhova E."/>
            <person name="Bogdanov V."/>
            <person name="Penin A."/>
            <person name="Logacheva M."/>
        </authorList>
    </citation>
    <scope>NUCLEOTIDE SEQUENCE</scope>
    <source>
        <strain evidence="1">Hsosn_3</strain>
        <tissue evidence="1">Leaf</tissue>
    </source>
</reference>
<dbReference type="EMBL" id="JAUIZM010000045">
    <property type="protein sequence ID" value="KAK1351343.1"/>
    <property type="molecule type" value="Genomic_DNA"/>
</dbReference>
<proteinExistence type="predicted"/>
<reference evidence="1" key="2">
    <citation type="submission" date="2023-05" db="EMBL/GenBank/DDBJ databases">
        <authorList>
            <person name="Schelkunov M.I."/>
        </authorList>
    </citation>
    <scope>NUCLEOTIDE SEQUENCE</scope>
    <source>
        <strain evidence="1">Hsosn_3</strain>
        <tissue evidence="1">Leaf</tissue>
    </source>
</reference>
<dbReference type="Proteomes" id="UP001237642">
    <property type="component" value="Unassembled WGS sequence"/>
</dbReference>
<keyword evidence="2" id="KW-1185">Reference proteome</keyword>
<organism evidence="1 2">
    <name type="scientific">Heracleum sosnowskyi</name>
    <dbReference type="NCBI Taxonomy" id="360622"/>
    <lineage>
        <taxon>Eukaryota</taxon>
        <taxon>Viridiplantae</taxon>
        <taxon>Streptophyta</taxon>
        <taxon>Embryophyta</taxon>
        <taxon>Tracheophyta</taxon>
        <taxon>Spermatophyta</taxon>
        <taxon>Magnoliopsida</taxon>
        <taxon>eudicotyledons</taxon>
        <taxon>Gunneridae</taxon>
        <taxon>Pentapetalae</taxon>
        <taxon>asterids</taxon>
        <taxon>campanulids</taxon>
        <taxon>Apiales</taxon>
        <taxon>Apiaceae</taxon>
        <taxon>Apioideae</taxon>
        <taxon>apioid superclade</taxon>
        <taxon>Tordylieae</taxon>
        <taxon>Tordyliinae</taxon>
        <taxon>Heracleum</taxon>
    </lineage>
</organism>
<name>A0AAD8GNS0_9APIA</name>